<dbReference type="EMBL" id="JAHHHD010000019">
    <property type="protein sequence ID" value="MBW4660291.1"/>
    <property type="molecule type" value="Genomic_DNA"/>
</dbReference>
<reference evidence="1" key="2">
    <citation type="journal article" date="2022" name="Microbiol. Resour. Announc.">
        <title>Metagenome Sequencing to Explore Phylogenomics of Terrestrial Cyanobacteria.</title>
        <authorList>
            <person name="Ward R.D."/>
            <person name="Stajich J.E."/>
            <person name="Johansen J.R."/>
            <person name="Huntemann M."/>
            <person name="Clum A."/>
            <person name="Foster B."/>
            <person name="Foster B."/>
            <person name="Roux S."/>
            <person name="Palaniappan K."/>
            <person name="Varghese N."/>
            <person name="Mukherjee S."/>
            <person name="Reddy T.B.K."/>
            <person name="Daum C."/>
            <person name="Copeland A."/>
            <person name="Chen I.A."/>
            <person name="Ivanova N.N."/>
            <person name="Kyrpides N.C."/>
            <person name="Shapiro N."/>
            <person name="Eloe-Fadrosh E.A."/>
            <person name="Pietrasiak N."/>
        </authorList>
    </citation>
    <scope>NUCLEOTIDE SEQUENCE</scope>
    <source>
        <strain evidence="1">UHER 2000/2452</strain>
    </source>
</reference>
<accession>A0A951UN28</accession>
<organism evidence="1 2">
    <name type="scientific">Drouetiella hepatica Uher 2000/2452</name>
    <dbReference type="NCBI Taxonomy" id="904376"/>
    <lineage>
        <taxon>Bacteria</taxon>
        <taxon>Bacillati</taxon>
        <taxon>Cyanobacteriota</taxon>
        <taxon>Cyanophyceae</taxon>
        <taxon>Oculatellales</taxon>
        <taxon>Oculatellaceae</taxon>
        <taxon>Drouetiella</taxon>
    </lineage>
</organism>
<reference evidence="1" key="1">
    <citation type="submission" date="2021-05" db="EMBL/GenBank/DDBJ databases">
        <authorList>
            <person name="Pietrasiak N."/>
            <person name="Ward R."/>
            <person name="Stajich J.E."/>
            <person name="Kurbessoian T."/>
        </authorList>
    </citation>
    <scope>NUCLEOTIDE SEQUENCE</scope>
    <source>
        <strain evidence="1">UHER 2000/2452</strain>
    </source>
</reference>
<sequence length="304" mass="33738">MAKMFDLPDLATAEALEKIDPVSLQNRSYDHSIALAPNDAANENLDGCESDQPDLTDIDDLLAIAIWQPAEPQYCRAICAYYGVKPRTVQKWFTKIVEACPWFAESELRLSDDRYTPLCIQLMGDYRASGLIARKWGMKMAERFADRAAVTASASEPPALRPEVIPREDQQSIEDDRPLRFSLHLGSSLTLPSIASIVSPGNDTAYLMQTQQRLQQFEALQQQVIAQMQQQHEQAQALNAQYQEATSLSDQLLLQEFQLKGVQLGYTALQLKQQAFKATIQSVESGTLAVPGKPPTGNEPLPSA</sequence>
<proteinExistence type="predicted"/>
<name>A0A951UN28_9CYAN</name>
<protein>
    <submittedName>
        <fullName evidence="1">Uncharacterized protein</fullName>
    </submittedName>
</protein>
<dbReference type="AlphaFoldDB" id="A0A951UN28"/>
<dbReference type="Proteomes" id="UP000757435">
    <property type="component" value="Unassembled WGS sequence"/>
</dbReference>
<evidence type="ECO:0000313" key="2">
    <source>
        <dbReference type="Proteomes" id="UP000757435"/>
    </source>
</evidence>
<evidence type="ECO:0000313" key="1">
    <source>
        <dbReference type="EMBL" id="MBW4660291.1"/>
    </source>
</evidence>
<comment type="caution">
    <text evidence="1">The sequence shown here is derived from an EMBL/GenBank/DDBJ whole genome shotgun (WGS) entry which is preliminary data.</text>
</comment>
<gene>
    <name evidence="1" type="ORF">KME15_16570</name>
</gene>